<evidence type="ECO:0000313" key="10">
    <source>
        <dbReference type="EMBL" id="HJF91762.1"/>
    </source>
</evidence>
<comment type="similarity">
    <text evidence="2">Belongs to the peptidase S49 family.</text>
</comment>
<dbReference type="CDD" id="cd07023">
    <property type="entry name" value="S49_Sppa_N_C"/>
    <property type="match status" value="1"/>
</dbReference>
<evidence type="ECO:0000256" key="1">
    <source>
        <dbReference type="ARBA" id="ARBA00004370"/>
    </source>
</evidence>
<evidence type="ECO:0000256" key="7">
    <source>
        <dbReference type="PIRSR" id="PIRSR001217-1"/>
    </source>
</evidence>
<keyword evidence="8" id="KW-0812">Transmembrane</keyword>
<feature type="active site" description="Proton donor/acceptor" evidence="7">
    <location>
        <position position="190"/>
    </location>
</feature>
<dbReference type="RefSeq" id="WP_276827115.1">
    <property type="nucleotide sequence ID" value="NZ_CAWVFH010000005.1"/>
</dbReference>
<dbReference type="NCBIfam" id="TIGR00705">
    <property type="entry name" value="SppA_67K"/>
    <property type="match status" value="1"/>
</dbReference>
<keyword evidence="8" id="KW-1133">Transmembrane helix</keyword>
<keyword evidence="6 8" id="KW-0472">Membrane</keyword>
<feature type="domain" description="Peptidase S49" evidence="9">
    <location>
        <begin position="122"/>
        <end position="276"/>
    </location>
</feature>
<dbReference type="AlphaFoldDB" id="A0A921HXZ6"/>
<dbReference type="GO" id="GO:0008236">
    <property type="term" value="F:serine-type peptidase activity"/>
    <property type="evidence" value="ECO:0007669"/>
    <property type="project" value="UniProtKB-KW"/>
</dbReference>
<evidence type="ECO:0000256" key="6">
    <source>
        <dbReference type="ARBA" id="ARBA00023136"/>
    </source>
</evidence>
<dbReference type="Gene3D" id="6.20.330.10">
    <property type="match status" value="1"/>
</dbReference>
<dbReference type="InterPro" id="IPR047272">
    <property type="entry name" value="S49_SppA_C"/>
</dbReference>
<dbReference type="GO" id="GO:0006465">
    <property type="term" value="P:signal peptide processing"/>
    <property type="evidence" value="ECO:0007669"/>
    <property type="project" value="InterPro"/>
</dbReference>
<evidence type="ECO:0000259" key="9">
    <source>
        <dbReference type="Pfam" id="PF01343"/>
    </source>
</evidence>
<keyword evidence="4" id="KW-0378">Hydrolase</keyword>
<feature type="active site" description="Nucleophile" evidence="7">
    <location>
        <position position="390"/>
    </location>
</feature>
<gene>
    <name evidence="10" type="primary">sppA</name>
    <name evidence="10" type="ORF">K8W02_05175</name>
</gene>
<dbReference type="EMBL" id="DYVX01000043">
    <property type="protein sequence ID" value="HJF91762.1"/>
    <property type="molecule type" value="Genomic_DNA"/>
</dbReference>
<name>A0A921HXZ6_9BACT</name>
<dbReference type="GO" id="GO:0016020">
    <property type="term" value="C:membrane"/>
    <property type="evidence" value="ECO:0007669"/>
    <property type="project" value="UniProtKB-SubCell"/>
</dbReference>
<dbReference type="CDD" id="cd07018">
    <property type="entry name" value="S49_SppA_67K_type"/>
    <property type="match status" value="1"/>
</dbReference>
<reference evidence="10" key="2">
    <citation type="submission" date="2021-09" db="EMBL/GenBank/DDBJ databases">
        <authorList>
            <person name="Gilroy R."/>
        </authorList>
    </citation>
    <scope>NUCLEOTIDE SEQUENCE</scope>
    <source>
        <strain evidence="10">CHK55-1828</strain>
    </source>
</reference>
<evidence type="ECO:0000256" key="5">
    <source>
        <dbReference type="ARBA" id="ARBA00022825"/>
    </source>
</evidence>
<dbReference type="Gene3D" id="3.90.226.10">
    <property type="entry name" value="2-enoyl-CoA Hydratase, Chain A, domain 1"/>
    <property type="match status" value="3"/>
</dbReference>
<proteinExistence type="inferred from homology"/>
<keyword evidence="5" id="KW-0720">Serine protease</keyword>
<dbReference type="PIRSF" id="PIRSF001217">
    <property type="entry name" value="Protease_4_SppA"/>
    <property type="match status" value="1"/>
</dbReference>
<evidence type="ECO:0000256" key="2">
    <source>
        <dbReference type="ARBA" id="ARBA00008683"/>
    </source>
</evidence>
<evidence type="ECO:0000256" key="3">
    <source>
        <dbReference type="ARBA" id="ARBA00022670"/>
    </source>
</evidence>
<evidence type="ECO:0000313" key="11">
    <source>
        <dbReference type="Proteomes" id="UP000717835"/>
    </source>
</evidence>
<dbReference type="InterPro" id="IPR004634">
    <property type="entry name" value="Pept_S49_pIV"/>
</dbReference>
<dbReference type="SUPFAM" id="SSF52096">
    <property type="entry name" value="ClpP/crotonase"/>
    <property type="match status" value="2"/>
</dbReference>
<evidence type="ECO:0000256" key="4">
    <source>
        <dbReference type="ARBA" id="ARBA00022801"/>
    </source>
</evidence>
<feature type="domain" description="Peptidase S49" evidence="9">
    <location>
        <begin position="373"/>
        <end position="524"/>
    </location>
</feature>
<reference evidence="10" key="1">
    <citation type="journal article" date="2021" name="PeerJ">
        <title>Extensive microbial diversity within the chicken gut microbiome revealed by metagenomics and culture.</title>
        <authorList>
            <person name="Gilroy R."/>
            <person name="Ravi A."/>
            <person name="Getino M."/>
            <person name="Pursley I."/>
            <person name="Horton D.L."/>
            <person name="Alikhan N.F."/>
            <person name="Baker D."/>
            <person name="Gharbi K."/>
            <person name="Hall N."/>
            <person name="Watson M."/>
            <person name="Adriaenssens E.M."/>
            <person name="Foster-Nyarko E."/>
            <person name="Jarju S."/>
            <person name="Secka A."/>
            <person name="Antonio M."/>
            <person name="Oren A."/>
            <person name="Chaudhuri R.R."/>
            <person name="La Ragione R."/>
            <person name="Hildebrand F."/>
            <person name="Pallen M.J."/>
        </authorList>
    </citation>
    <scope>NUCLEOTIDE SEQUENCE</scope>
    <source>
        <strain evidence="10">CHK55-1828</strain>
    </source>
</reference>
<dbReference type="Pfam" id="PF01343">
    <property type="entry name" value="Peptidase_S49"/>
    <property type="match status" value="2"/>
</dbReference>
<accession>A0A921HXZ6</accession>
<comment type="caution">
    <text evidence="10">The sequence shown here is derived from an EMBL/GenBank/DDBJ whole genome shotgun (WGS) entry which is preliminary data.</text>
</comment>
<evidence type="ECO:0000256" key="8">
    <source>
        <dbReference type="SAM" id="Phobius"/>
    </source>
</evidence>
<protein>
    <submittedName>
        <fullName evidence="10">Signal peptide peptidase SppA</fullName>
    </submittedName>
</protein>
<organism evidence="10 11">
    <name type="scientific">Mediterranea massiliensis</name>
    <dbReference type="NCBI Taxonomy" id="1841865"/>
    <lineage>
        <taxon>Bacteria</taxon>
        <taxon>Pseudomonadati</taxon>
        <taxon>Bacteroidota</taxon>
        <taxon>Bacteroidia</taxon>
        <taxon>Bacteroidales</taxon>
        <taxon>Bacteroidaceae</taxon>
        <taxon>Mediterranea</taxon>
    </lineage>
</organism>
<dbReference type="InterPro" id="IPR047217">
    <property type="entry name" value="S49_SppA_67K_type_N"/>
</dbReference>
<keyword evidence="3" id="KW-0645">Protease</keyword>
<sequence length="590" mass="65688">MKDFFKFTFATVTGIILSTVILFFVGILLFFSAIASSDVETQVSDNSVMMLELKGELRERSQSVPYQALLSEDYQTYGLDDILSSIRKAKENEKIKGIYLQLHYLTAGYAAIEEIRDALLDFKESGKFVVAYADNYQQSLYYLASAADKVLMNPKGSLEWRGIASNPIFYKDLLDKIGVEMQIFKVGTYKSAVEPFIATEMSPANREQVTAYINSVWSTVTQAVSESRHISVDKLNQYADNMIMFDPSEEAVKCGLVDTLIYKNDVRDYLKPLAGLDKDDNLPVLGLQDMVNVRKNQPKDKSGNIVAVYYASGEIIDYETSSFSDQPTIIPSQVIRDLRRLQENDDVKAVVLRVNSPGGSAYGSEQLWYAVSQLKKEKPVIVSMGEYAASGGYYLSCNADTIVAEPTTLTGSIGIFGMFPNVKGLTDKIGLDFDVVKTNEYADFGATGRPMNEGEKTLMQKMVNQGYDLFLTRCSEGRGIAKKELDKIAQGRVWTGSTAKELGLVDELGGLDRALEIACQKAGIDAYTVVSYPAKQTFLEMLMSTNPGTYIKSHLLGGKASELYRQFSILDNFDKRDRIQARLPFELNIQ</sequence>
<dbReference type="Proteomes" id="UP000717835">
    <property type="component" value="Unassembled WGS sequence"/>
</dbReference>
<dbReference type="InterPro" id="IPR004635">
    <property type="entry name" value="Pept_S49_SppA"/>
</dbReference>
<dbReference type="PANTHER" id="PTHR33209">
    <property type="entry name" value="PROTEASE 4"/>
    <property type="match status" value="1"/>
</dbReference>
<dbReference type="NCBIfam" id="TIGR00706">
    <property type="entry name" value="SppA_dom"/>
    <property type="match status" value="1"/>
</dbReference>
<feature type="transmembrane region" description="Helical" evidence="8">
    <location>
        <begin position="7"/>
        <end position="31"/>
    </location>
</feature>
<dbReference type="InterPro" id="IPR002142">
    <property type="entry name" value="Peptidase_S49"/>
</dbReference>
<comment type="subcellular location">
    <subcellularLocation>
        <location evidence="1">Membrane</location>
    </subcellularLocation>
</comment>
<dbReference type="PANTHER" id="PTHR33209:SF1">
    <property type="entry name" value="PEPTIDASE S49 DOMAIN-CONTAINING PROTEIN"/>
    <property type="match status" value="1"/>
</dbReference>
<dbReference type="InterPro" id="IPR029045">
    <property type="entry name" value="ClpP/crotonase-like_dom_sf"/>
</dbReference>